<dbReference type="InterPro" id="IPR042518">
    <property type="entry name" value="SirC_C"/>
</dbReference>
<protein>
    <recommendedName>
        <fullName evidence="2">precorrin-2 dehydrogenase</fullName>
        <ecNumber evidence="2">1.3.1.76</ecNumber>
    </recommendedName>
</protein>
<dbReference type="GO" id="GO:0043115">
    <property type="term" value="F:precorrin-2 dehydrogenase activity"/>
    <property type="evidence" value="ECO:0007669"/>
    <property type="project" value="UniProtKB-EC"/>
</dbReference>
<dbReference type="EMBL" id="CP130318">
    <property type="protein sequence ID" value="WNQ12940.1"/>
    <property type="molecule type" value="Genomic_DNA"/>
</dbReference>
<reference evidence="7 8" key="1">
    <citation type="submission" date="2022-02" db="EMBL/GenBank/DDBJ databases">
        <title>Paenibacillus sp. MBLB1776 Whole Genome Shotgun Sequencing.</title>
        <authorList>
            <person name="Hwang C.Y."/>
            <person name="Cho E.-S."/>
            <person name="Seo M.-J."/>
        </authorList>
    </citation>
    <scope>NUCLEOTIDE SEQUENCE [LARGE SCALE GENOMIC DNA]</scope>
    <source>
        <strain evidence="7 8">MBLB1776</strain>
    </source>
</reference>
<dbReference type="GO" id="GO:0019354">
    <property type="term" value="P:siroheme biosynthetic process"/>
    <property type="evidence" value="ECO:0007669"/>
    <property type="project" value="InterPro"/>
</dbReference>
<dbReference type="InterPro" id="IPR036291">
    <property type="entry name" value="NAD(P)-bd_dom_sf"/>
</dbReference>
<dbReference type="PANTHER" id="PTHR35330:SF1">
    <property type="entry name" value="SIROHEME BIOSYNTHESIS PROTEIN MET8"/>
    <property type="match status" value="1"/>
</dbReference>
<evidence type="ECO:0000256" key="5">
    <source>
        <dbReference type="ARBA" id="ARBA00023244"/>
    </source>
</evidence>
<keyword evidence="4" id="KW-0520">NAD</keyword>
<evidence type="ECO:0000313" key="8">
    <source>
        <dbReference type="Proteomes" id="UP001305702"/>
    </source>
</evidence>
<keyword evidence="5" id="KW-0627">Porphyrin biosynthesis</keyword>
<organism evidence="7 8">
    <name type="scientific">Paenibacillus aurantius</name>
    <dbReference type="NCBI Taxonomy" id="2918900"/>
    <lineage>
        <taxon>Bacteria</taxon>
        <taxon>Bacillati</taxon>
        <taxon>Bacillota</taxon>
        <taxon>Bacilli</taxon>
        <taxon>Bacillales</taxon>
        <taxon>Paenibacillaceae</taxon>
        <taxon>Paenibacillus</taxon>
    </lineage>
</organism>
<dbReference type="Proteomes" id="UP001305702">
    <property type="component" value="Chromosome"/>
</dbReference>
<name>A0AA96REX8_9BACL</name>
<evidence type="ECO:0000256" key="6">
    <source>
        <dbReference type="ARBA" id="ARBA00047561"/>
    </source>
</evidence>
<dbReference type="SUPFAM" id="SSF75615">
    <property type="entry name" value="Siroheme synthase middle domains-like"/>
    <property type="match status" value="1"/>
</dbReference>
<dbReference type="SUPFAM" id="SSF51735">
    <property type="entry name" value="NAD(P)-binding Rossmann-fold domains"/>
    <property type="match status" value="1"/>
</dbReference>
<keyword evidence="8" id="KW-1185">Reference proteome</keyword>
<dbReference type="RefSeq" id="WP_315606719.1">
    <property type="nucleotide sequence ID" value="NZ_CP130318.1"/>
</dbReference>
<evidence type="ECO:0000313" key="7">
    <source>
        <dbReference type="EMBL" id="WNQ12940.1"/>
    </source>
</evidence>
<accession>A0AA96REX8</accession>
<evidence type="ECO:0000256" key="3">
    <source>
        <dbReference type="ARBA" id="ARBA00023002"/>
    </source>
</evidence>
<dbReference type="Gene3D" id="3.40.50.720">
    <property type="entry name" value="NAD(P)-binding Rossmann-like Domain"/>
    <property type="match status" value="1"/>
</dbReference>
<comment type="catalytic activity">
    <reaction evidence="6">
        <text>precorrin-2 + NAD(+) = sirohydrochlorin + NADH + 2 H(+)</text>
        <dbReference type="Rhea" id="RHEA:15613"/>
        <dbReference type="ChEBI" id="CHEBI:15378"/>
        <dbReference type="ChEBI" id="CHEBI:57540"/>
        <dbReference type="ChEBI" id="CHEBI:57945"/>
        <dbReference type="ChEBI" id="CHEBI:58351"/>
        <dbReference type="ChEBI" id="CHEBI:58827"/>
        <dbReference type="EC" id="1.3.1.76"/>
    </reaction>
</comment>
<dbReference type="InterPro" id="IPR006367">
    <property type="entry name" value="Sirohaem_synthase_N"/>
</dbReference>
<evidence type="ECO:0000256" key="1">
    <source>
        <dbReference type="ARBA" id="ARBA00005010"/>
    </source>
</evidence>
<dbReference type="EC" id="1.3.1.76" evidence="2"/>
<proteinExistence type="predicted"/>
<gene>
    <name evidence="7" type="ORF">MJA45_07900</name>
</gene>
<dbReference type="KEGG" id="paun:MJA45_07900"/>
<sequence>MTYYPVMLNLQGKKAVVVGGGPVGERKTSGLLDARAKVTVISPEATEGLRQLAAEGAIRMLNREYRPGDLQEEEAFLVMAATGSPSVNRFVAEEAREAGVLLNAADDGGTGDFLVPSVLRRGRLLVALSTSGAGPAAARKLIRELDSRYGPEYETYVDFLAEFRTAAKKRIEDQGMRGRLLRSLSECDIPELIRTGRFLAFREEVLERLGCSPGSLSGILEKYADKGERP</sequence>
<keyword evidence="3" id="KW-0560">Oxidoreductase</keyword>
<evidence type="ECO:0000256" key="2">
    <source>
        <dbReference type="ARBA" id="ARBA00012400"/>
    </source>
</evidence>
<dbReference type="Pfam" id="PF13241">
    <property type="entry name" value="NAD_binding_7"/>
    <property type="match status" value="1"/>
</dbReference>
<dbReference type="NCBIfam" id="TIGR01470">
    <property type="entry name" value="cysG_Nterm"/>
    <property type="match status" value="1"/>
</dbReference>
<comment type="pathway">
    <text evidence="1">Porphyrin-containing compound metabolism; siroheme biosynthesis; sirohydrochlorin from precorrin-2: step 1/1.</text>
</comment>
<dbReference type="PANTHER" id="PTHR35330">
    <property type="entry name" value="SIROHEME BIOSYNTHESIS PROTEIN MET8"/>
    <property type="match status" value="1"/>
</dbReference>
<dbReference type="Gene3D" id="1.10.8.610">
    <property type="entry name" value="SirC, precorrin-2 dehydrogenase, C-terminal helical domain-like"/>
    <property type="match status" value="1"/>
</dbReference>
<evidence type="ECO:0000256" key="4">
    <source>
        <dbReference type="ARBA" id="ARBA00023027"/>
    </source>
</evidence>
<dbReference type="GO" id="GO:0004325">
    <property type="term" value="F:ferrochelatase activity"/>
    <property type="evidence" value="ECO:0007669"/>
    <property type="project" value="InterPro"/>
</dbReference>
<dbReference type="InterPro" id="IPR028161">
    <property type="entry name" value="Met8-like"/>
</dbReference>
<dbReference type="AlphaFoldDB" id="A0AA96REX8"/>